<dbReference type="GO" id="GO:0016705">
    <property type="term" value="F:oxidoreductase activity, acting on paired donors, with incorporation or reduction of molecular oxygen"/>
    <property type="evidence" value="ECO:0007669"/>
    <property type="project" value="InterPro"/>
</dbReference>
<keyword evidence="6" id="KW-0560">Oxidoreductase</keyword>
<dbReference type="SUPFAM" id="SSF51905">
    <property type="entry name" value="FAD/NAD(P)-binding domain"/>
    <property type="match status" value="1"/>
</dbReference>
<keyword evidence="7" id="KW-0503">Monooxygenase</keyword>
<evidence type="ECO:0000256" key="5">
    <source>
        <dbReference type="ARBA" id="ARBA00022827"/>
    </source>
</evidence>
<dbReference type="InterPro" id="IPR051205">
    <property type="entry name" value="UbiH/COQ6_monooxygenase"/>
</dbReference>
<comment type="cofactor">
    <cofactor evidence="1">
        <name>FAD</name>
        <dbReference type="ChEBI" id="CHEBI:57692"/>
    </cofactor>
</comment>
<dbReference type="UniPathway" id="UPA00232"/>
<dbReference type="Proteomes" id="UP000557392">
    <property type="component" value="Unassembled WGS sequence"/>
</dbReference>
<keyword evidence="10" id="KW-1185">Reference proteome</keyword>
<feature type="domain" description="FAD-binding" evidence="8">
    <location>
        <begin position="2"/>
        <end position="341"/>
    </location>
</feature>
<evidence type="ECO:0000256" key="7">
    <source>
        <dbReference type="ARBA" id="ARBA00023033"/>
    </source>
</evidence>
<evidence type="ECO:0000256" key="4">
    <source>
        <dbReference type="ARBA" id="ARBA00022630"/>
    </source>
</evidence>
<dbReference type="PANTHER" id="PTHR43876">
    <property type="entry name" value="UBIQUINONE BIOSYNTHESIS MONOOXYGENASE COQ6, MITOCHONDRIAL"/>
    <property type="match status" value="1"/>
</dbReference>
<accession>A0A7W6NVY2</accession>
<dbReference type="GO" id="GO:0006744">
    <property type="term" value="P:ubiquinone biosynthetic process"/>
    <property type="evidence" value="ECO:0007669"/>
    <property type="project" value="UniProtKB-UniPathway"/>
</dbReference>
<comment type="caution">
    <text evidence="9">The sequence shown here is derived from an EMBL/GenBank/DDBJ whole genome shotgun (WGS) entry which is preliminary data.</text>
</comment>
<protein>
    <submittedName>
        <fullName evidence="9">Ubiquinone biosynthesis UbiH/UbiF/VisC/COQ6 family hydroxylase</fullName>
    </submittedName>
</protein>
<keyword evidence="4" id="KW-0285">Flavoprotein</keyword>
<organism evidence="9 10">
    <name type="scientific">Sphingomonas kyeonggiensis</name>
    <dbReference type="NCBI Taxonomy" id="1268553"/>
    <lineage>
        <taxon>Bacteria</taxon>
        <taxon>Pseudomonadati</taxon>
        <taxon>Pseudomonadota</taxon>
        <taxon>Alphaproteobacteria</taxon>
        <taxon>Sphingomonadales</taxon>
        <taxon>Sphingomonadaceae</taxon>
        <taxon>Sphingomonas</taxon>
    </lineage>
</organism>
<evidence type="ECO:0000313" key="10">
    <source>
        <dbReference type="Proteomes" id="UP000557392"/>
    </source>
</evidence>
<keyword evidence="5" id="KW-0274">FAD</keyword>
<evidence type="ECO:0000256" key="1">
    <source>
        <dbReference type="ARBA" id="ARBA00001974"/>
    </source>
</evidence>
<comment type="pathway">
    <text evidence="2">Cofactor biosynthesis; ubiquinone biosynthesis.</text>
</comment>
<dbReference type="NCBIfam" id="TIGR01988">
    <property type="entry name" value="Ubi-OHases"/>
    <property type="match status" value="1"/>
</dbReference>
<comment type="similarity">
    <text evidence="3">Belongs to the UbiH/COQ6 family.</text>
</comment>
<reference evidence="9 10" key="1">
    <citation type="submission" date="2020-08" db="EMBL/GenBank/DDBJ databases">
        <title>Genomic Encyclopedia of Type Strains, Phase IV (KMG-IV): sequencing the most valuable type-strain genomes for metagenomic binning, comparative biology and taxonomic classification.</title>
        <authorList>
            <person name="Goeker M."/>
        </authorList>
    </citation>
    <scope>NUCLEOTIDE SEQUENCE [LARGE SCALE GENOMIC DNA]</scope>
    <source>
        <strain evidence="9 10">DSM 101806</strain>
    </source>
</reference>
<dbReference type="Pfam" id="PF01494">
    <property type="entry name" value="FAD_binding_3"/>
    <property type="match status" value="1"/>
</dbReference>
<keyword evidence="9" id="KW-0830">Ubiquinone</keyword>
<evidence type="ECO:0000256" key="6">
    <source>
        <dbReference type="ARBA" id="ARBA00023002"/>
    </source>
</evidence>
<evidence type="ECO:0000313" key="9">
    <source>
        <dbReference type="EMBL" id="MBB4097029.1"/>
    </source>
</evidence>
<dbReference type="InterPro" id="IPR002938">
    <property type="entry name" value="FAD-bd"/>
</dbReference>
<dbReference type="NCBIfam" id="NF006593">
    <property type="entry name" value="PRK09126.1"/>
    <property type="match status" value="1"/>
</dbReference>
<gene>
    <name evidence="9" type="ORF">GGR46_000562</name>
</gene>
<dbReference type="GO" id="GO:0071949">
    <property type="term" value="F:FAD binding"/>
    <property type="evidence" value="ECO:0007669"/>
    <property type="project" value="InterPro"/>
</dbReference>
<dbReference type="InterPro" id="IPR036188">
    <property type="entry name" value="FAD/NAD-bd_sf"/>
</dbReference>
<dbReference type="PANTHER" id="PTHR43876:SF25">
    <property type="entry name" value="MONOOXYGENASE NMA2164"/>
    <property type="match status" value="1"/>
</dbReference>
<name>A0A7W6NVY2_9SPHN</name>
<dbReference type="InterPro" id="IPR010971">
    <property type="entry name" value="UbiH/COQ6"/>
</dbReference>
<evidence type="ECO:0000259" key="8">
    <source>
        <dbReference type="Pfam" id="PF01494"/>
    </source>
</evidence>
<dbReference type="Gene3D" id="3.50.50.60">
    <property type="entry name" value="FAD/NAD(P)-binding domain"/>
    <property type="match status" value="2"/>
</dbReference>
<dbReference type="PRINTS" id="PR00420">
    <property type="entry name" value="RNGMNOXGNASE"/>
</dbReference>
<evidence type="ECO:0000256" key="2">
    <source>
        <dbReference type="ARBA" id="ARBA00004749"/>
    </source>
</evidence>
<dbReference type="AlphaFoldDB" id="A0A7W6NVY2"/>
<dbReference type="RefSeq" id="WP_183994372.1">
    <property type="nucleotide sequence ID" value="NZ_JACIEH010000001.1"/>
</dbReference>
<dbReference type="EMBL" id="JACIEH010000001">
    <property type="protein sequence ID" value="MBB4097029.1"/>
    <property type="molecule type" value="Genomic_DNA"/>
</dbReference>
<proteinExistence type="inferred from homology"/>
<dbReference type="GO" id="GO:0004497">
    <property type="term" value="F:monooxygenase activity"/>
    <property type="evidence" value="ECO:0007669"/>
    <property type="project" value="UniProtKB-KW"/>
</dbReference>
<sequence>MDYDVIIVGGGPAGLAFARSLNDQGLETLLVERQPYAALADPAYDGREIALTHGSRAILERLGAWERLPEIAPLQAARVRNGRSAFALDFEPGPAGEALGWLVPNHHIRRALFETVAGQPGLRLACGTSLASARTGRRFAEVALSTGETVRGRLLVAADSRMSPLRDQLGIAAEVNRLGRSMLVCRVAHSKWHEQVATEWFGHGQTIALLPLNNGMSSVVLTLPEREIEQLAALPDAALGAELTRRSANLLGTMEVAGEVAGSRHVYPLVTTWAKHFGARRAALIGDAAVGMHPVTAHGFNLGLSGQALLAAVVGEAARRGRDPGGERGIRAYEEAHRAAARPLWLGTNLLVRLYTDERPLARAVRHAGLRLGARLPLFRSGVRGMLMAR</sequence>
<evidence type="ECO:0000256" key="3">
    <source>
        <dbReference type="ARBA" id="ARBA00005349"/>
    </source>
</evidence>